<dbReference type="PANTHER" id="PTHR38009">
    <property type="entry name" value="CONSERVED HYPOTHETICAL PHAGE TAIL PROTEIN"/>
    <property type="match status" value="1"/>
</dbReference>
<dbReference type="PANTHER" id="PTHR38009:SF1">
    <property type="entry name" value="CONSERVED HYPOTHETICAL PHAGE TAIL PROTEIN"/>
    <property type="match status" value="1"/>
</dbReference>
<dbReference type="OrthoDB" id="9799891at2"/>
<evidence type="ECO:0000313" key="2">
    <source>
        <dbReference type="Proteomes" id="UP000270342"/>
    </source>
</evidence>
<sequence>MATTADQIASTYPIPTYRFVVSLGGEDIAFNNVSGLNINYDTIEYRDGVGHWFKMPGQRQLVNITLRKGVFPGESALYDWINSTSLNQVEKKDITISLTDDAGTTLLLTWNVSNAFPTGLTLPALDATSNEIAIEELTLMADRITVQVQ</sequence>
<dbReference type="InterPro" id="IPR010667">
    <property type="entry name" value="Phage_T4_Gp19"/>
</dbReference>
<keyword evidence="2" id="KW-1185">Reference proteome</keyword>
<evidence type="ECO:0000313" key="1">
    <source>
        <dbReference type="EMBL" id="RKP55963.1"/>
    </source>
</evidence>
<dbReference type="InterPro" id="IPR011747">
    <property type="entry name" value="CHP02241"/>
</dbReference>
<reference evidence="1 2" key="1">
    <citation type="submission" date="2018-10" db="EMBL/GenBank/DDBJ databases">
        <title>Robbsia sp. DHC34, isolated from soil.</title>
        <authorList>
            <person name="Gao Z.-H."/>
            <person name="Qiu L.-H."/>
        </authorList>
    </citation>
    <scope>NUCLEOTIDE SEQUENCE [LARGE SCALE GENOMIC DNA]</scope>
    <source>
        <strain evidence="1 2">DHC34</strain>
    </source>
</reference>
<dbReference type="GO" id="GO:0005198">
    <property type="term" value="F:structural molecule activity"/>
    <property type="evidence" value="ECO:0007669"/>
    <property type="project" value="InterPro"/>
</dbReference>
<dbReference type="RefSeq" id="WP_121086775.1">
    <property type="nucleotide sequence ID" value="NZ_RBZU01000004.1"/>
</dbReference>
<gene>
    <name evidence="1" type="ORF">D7S86_12305</name>
</gene>
<protein>
    <submittedName>
        <fullName evidence="1">Phage tail protein</fullName>
    </submittedName>
</protein>
<comment type="caution">
    <text evidence="1">The sequence shown here is derived from an EMBL/GenBank/DDBJ whole genome shotgun (WGS) entry which is preliminary data.</text>
</comment>
<accession>A0A494Y3D2</accession>
<dbReference type="Pfam" id="PF06841">
    <property type="entry name" value="Phage_T4_gp19"/>
    <property type="match status" value="1"/>
</dbReference>
<dbReference type="EMBL" id="RBZU01000004">
    <property type="protein sequence ID" value="RKP55963.1"/>
    <property type="molecule type" value="Genomic_DNA"/>
</dbReference>
<dbReference type="AlphaFoldDB" id="A0A494Y3D2"/>
<proteinExistence type="predicted"/>
<dbReference type="Proteomes" id="UP000270342">
    <property type="component" value="Unassembled WGS sequence"/>
</dbReference>
<name>A0A494Y3D2_9BURK</name>
<organism evidence="1 2">
    <name type="scientific">Pararobbsia silviterrae</name>
    <dbReference type="NCBI Taxonomy" id="1792498"/>
    <lineage>
        <taxon>Bacteria</taxon>
        <taxon>Pseudomonadati</taxon>
        <taxon>Pseudomonadota</taxon>
        <taxon>Betaproteobacteria</taxon>
        <taxon>Burkholderiales</taxon>
        <taxon>Burkholderiaceae</taxon>
        <taxon>Pararobbsia</taxon>
    </lineage>
</organism>
<dbReference type="NCBIfam" id="TIGR02241">
    <property type="entry name" value="conserved hypothetical phage tail region protein"/>
    <property type="match status" value="1"/>
</dbReference>